<dbReference type="EMBL" id="SZVO01000001">
    <property type="protein sequence ID" value="TKT94153.1"/>
    <property type="molecule type" value="Genomic_DNA"/>
</dbReference>
<proteinExistence type="predicted"/>
<organism evidence="2 3">
    <name type="scientific">Dyadobacter frigoris</name>
    <dbReference type="NCBI Taxonomy" id="2576211"/>
    <lineage>
        <taxon>Bacteria</taxon>
        <taxon>Pseudomonadati</taxon>
        <taxon>Bacteroidota</taxon>
        <taxon>Cytophagia</taxon>
        <taxon>Cytophagales</taxon>
        <taxon>Spirosomataceae</taxon>
        <taxon>Dyadobacter</taxon>
    </lineage>
</organism>
<reference evidence="2 3" key="1">
    <citation type="submission" date="2019-05" db="EMBL/GenBank/DDBJ databases">
        <title>Dyadobacter AR-3-8 sp. nov., isolated from arctic soil.</title>
        <authorList>
            <person name="Chaudhary D.K."/>
        </authorList>
    </citation>
    <scope>NUCLEOTIDE SEQUENCE [LARGE SCALE GENOMIC DNA]</scope>
    <source>
        <strain evidence="2 3">AR-3-8</strain>
    </source>
</reference>
<dbReference type="SUPFAM" id="SSF50249">
    <property type="entry name" value="Nucleic acid-binding proteins"/>
    <property type="match status" value="1"/>
</dbReference>
<dbReference type="PROSITE" id="PS50126">
    <property type="entry name" value="S1"/>
    <property type="match status" value="1"/>
</dbReference>
<dbReference type="Gene3D" id="3.30.950.30">
    <property type="entry name" value="Schlafen, AAA domain"/>
    <property type="match status" value="1"/>
</dbReference>
<comment type="caution">
    <text evidence="2">The sequence shown here is derived from an EMBL/GenBank/DDBJ whole genome shotgun (WGS) entry which is preliminary data.</text>
</comment>
<dbReference type="Pfam" id="PF04326">
    <property type="entry name" value="SLFN_AlbA_2"/>
    <property type="match status" value="1"/>
</dbReference>
<dbReference type="InterPro" id="IPR038461">
    <property type="entry name" value="Schlafen_AlbA_2_dom_sf"/>
</dbReference>
<evidence type="ECO:0000259" key="1">
    <source>
        <dbReference type="PROSITE" id="PS50126"/>
    </source>
</evidence>
<dbReference type="RefSeq" id="WP_137338442.1">
    <property type="nucleotide sequence ID" value="NZ_SZVO01000001.1"/>
</dbReference>
<name>A0A4V6BJK0_9BACT</name>
<dbReference type="InterPro" id="IPR003029">
    <property type="entry name" value="S1_domain"/>
</dbReference>
<dbReference type="SMART" id="SM00316">
    <property type="entry name" value="S1"/>
    <property type="match status" value="1"/>
</dbReference>
<dbReference type="AlphaFoldDB" id="A0A4V6BJK0"/>
<dbReference type="Proteomes" id="UP000304900">
    <property type="component" value="Unassembled WGS sequence"/>
</dbReference>
<dbReference type="InterPro" id="IPR007421">
    <property type="entry name" value="Schlafen_AlbA_2_dom"/>
</dbReference>
<dbReference type="GO" id="GO:0003676">
    <property type="term" value="F:nucleic acid binding"/>
    <property type="evidence" value="ECO:0007669"/>
    <property type="project" value="InterPro"/>
</dbReference>
<dbReference type="CDD" id="cd00164">
    <property type="entry name" value="S1_like"/>
    <property type="match status" value="1"/>
</dbReference>
<keyword evidence="3" id="KW-1185">Reference proteome</keyword>
<dbReference type="InterPro" id="IPR012340">
    <property type="entry name" value="NA-bd_OB-fold"/>
</dbReference>
<gene>
    <name evidence="2" type="ORF">FDK13_02775</name>
</gene>
<accession>A0A4V6BJK0</accession>
<feature type="domain" description="S1 motif" evidence="1">
    <location>
        <begin position="576"/>
        <end position="651"/>
    </location>
</feature>
<dbReference type="Pfam" id="PF00575">
    <property type="entry name" value="S1"/>
    <property type="match status" value="1"/>
</dbReference>
<dbReference type="Gene3D" id="2.40.50.140">
    <property type="entry name" value="Nucleic acid-binding proteins"/>
    <property type="match status" value="1"/>
</dbReference>
<evidence type="ECO:0000313" key="2">
    <source>
        <dbReference type="EMBL" id="TKT94153.1"/>
    </source>
</evidence>
<sequence length="1091" mass="127362">MTDLENNQIVEFKIEKFETKFSKINEQYPLIYVKGEDGDILTVRGFKWQVEALWKYETIYCEVYKDATNGKVWLKNKDSRHPYYEIDNTYKFKVVGEKIVTSSNNKNFNVLLLEGEDGDSYEVNLIYGQKYNALKSTFIQCKVTSITSYVRLSQIDSKDPFFVNFNEIVKDNNLEKKYYKLYFEKNSWSTGDDNQLIEQYYSQRSFWVFTFTNKVLLKKLQEHLSRRDFIQAVEVNNLIIIFEEWILNRGIISSFSDEDFKTSTKLKTKTQLENAYSLKSVLEVLCNNPFNLFEDATLFSSKKNFLERFYYLIFYSSIELISYSAFIERLKEVIENIDDTKPNDLYYAKKILSVIKNKKKVFISDNEREYFRLTSSKDPTVEFSEKEIKYLMYSYGELLLCHKINLRENVNILCGQILKLFTKVTSEISQKEKLLFNSYMFFETYKDHLLNIPFEYDSMLRINHTILSEYVKSKNYQNEHWDELEDIYTEAATFSVQLTQRNKSGYEVKYKGMIGFLPTHNIEDNILKKYQFEDCDFTISAKCISLSKPFNLFIVEQVSDINSRANYKYTKPLIVGNLYDAIITGVENFGIFLLTNAGEGLLHIKELFDKNDILDIARDKSILKKIFPKGQKIKVVLIDISSEKKVSFSFSKLKDIDPLYYHEFLEKATHDIIKDDYGKEEIETDTYFDIAQNEKAFCIEQYAMLQFDLDNKIKNFLIARQLYINTKNARSYLINIFTSYLEILLSIRTTIANRSLNNITNIKNEAKKIASSIDKKTIEVFPDSYKLIFFLDIVSLFNETSEDAQKTLFKYVQQYSSESANKDLKTVAKITLANNLLISESQEDAVFCLKNLRLIFDFLSNGILSLEETIEDKNEKDLKTEILSWRNRIQEEESETLEFKSTFFTPVLDEKLSARLQMLSNLPSSDSIKTEISKINGDLAKKAIIHSCFKSLAAFANSNGGTLLIGVNDNNIITGLEKEYKTLSKKDQNRDGYGKKFDALLRDYFGDSFSSLITRKYLKFEEGDVLIIQVQPSIHEVFLLKNDEGKNQEQLYIRNLSSSKELVGSELAKYVRNKHLKILYSSLESNINKVL</sequence>
<evidence type="ECO:0000313" key="3">
    <source>
        <dbReference type="Proteomes" id="UP000304900"/>
    </source>
</evidence>
<protein>
    <submittedName>
        <fullName evidence="2">S1 RNA-binding domain-containing protein</fullName>
    </submittedName>
</protein>
<dbReference type="OrthoDB" id="9807907at2"/>